<evidence type="ECO:0000256" key="9">
    <source>
        <dbReference type="SAM" id="Phobius"/>
    </source>
</evidence>
<feature type="transmembrane region" description="Helical" evidence="9">
    <location>
        <begin position="239"/>
        <end position="264"/>
    </location>
</feature>
<sequence length="305" mass="32506">MHVDPVANLQLLVSGLAIGSIYALVALGFVLIYNAVGVVNFAQGEFVMFPSYVAVSFLLPATTVFGTVVHWQLPVLAVYALVLMLMVGFGLLFNRIAYYPLRERGWLPVVISTIGVSIFLRNAAQLTWGSQPIVMPSLFTVDTIALGPLHIRPQDVLIIGVTALLIVFQYVLFERTTLGKQMRATAQDRATARLVGIRVGRIVAITFVYSALLGTISGLLVAPLFTVTKEMGALIALKAFAASIVGGFGSIPGAIVGGLTIGVIETFGGFYVSSSYVDAIAFVILIAVLLVRPSGLFGERVAEKA</sequence>
<feature type="transmembrane region" description="Helical" evidence="9">
    <location>
        <begin position="156"/>
        <end position="173"/>
    </location>
</feature>
<dbReference type="RefSeq" id="WP_317994394.1">
    <property type="nucleotide sequence ID" value="NZ_AP025523.1"/>
</dbReference>
<reference evidence="10 11" key="1">
    <citation type="journal article" date="2022" name="ISME Commun">
        <title>Vulcanimicrobium alpinus gen. nov. sp. nov., the first cultivated representative of the candidate phylum 'Eremiobacterota', is a metabolically versatile aerobic anoxygenic phototroph.</title>
        <authorList>
            <person name="Yabe S."/>
            <person name="Muto K."/>
            <person name="Abe K."/>
            <person name="Yokota A."/>
            <person name="Staudigel H."/>
            <person name="Tebo B.M."/>
        </authorList>
    </citation>
    <scope>NUCLEOTIDE SEQUENCE [LARGE SCALE GENOMIC DNA]</scope>
    <source>
        <strain evidence="10 11">WC8-2</strain>
    </source>
</reference>
<dbReference type="EMBL" id="AP025523">
    <property type="protein sequence ID" value="BDE06745.1"/>
    <property type="molecule type" value="Genomic_DNA"/>
</dbReference>
<evidence type="ECO:0000256" key="8">
    <source>
        <dbReference type="ARBA" id="ARBA00037998"/>
    </source>
</evidence>
<dbReference type="GO" id="GO:0022857">
    <property type="term" value="F:transmembrane transporter activity"/>
    <property type="evidence" value="ECO:0007669"/>
    <property type="project" value="InterPro"/>
</dbReference>
<dbReference type="Proteomes" id="UP001317532">
    <property type="component" value="Chromosome"/>
</dbReference>
<feature type="transmembrane region" description="Helical" evidence="9">
    <location>
        <begin position="270"/>
        <end position="291"/>
    </location>
</feature>
<dbReference type="GO" id="GO:0006865">
    <property type="term" value="P:amino acid transport"/>
    <property type="evidence" value="ECO:0007669"/>
    <property type="project" value="UniProtKB-KW"/>
</dbReference>
<dbReference type="PANTHER" id="PTHR11795">
    <property type="entry name" value="BRANCHED-CHAIN AMINO ACID TRANSPORT SYSTEM PERMEASE PROTEIN LIVH"/>
    <property type="match status" value="1"/>
</dbReference>
<comment type="similarity">
    <text evidence="8">Belongs to the binding-protein-dependent transport system permease family. LivHM subfamily.</text>
</comment>
<dbReference type="AlphaFoldDB" id="A0AAN1XXJ0"/>
<keyword evidence="7 9" id="KW-0472">Membrane</keyword>
<protein>
    <submittedName>
        <fullName evidence="10">Branched-chain amino acid ABC transporter permease</fullName>
    </submittedName>
</protein>
<proteinExistence type="inferred from homology"/>
<keyword evidence="4 9" id="KW-0812">Transmembrane</keyword>
<dbReference type="CDD" id="cd06582">
    <property type="entry name" value="TM_PBP1_LivH_like"/>
    <property type="match status" value="1"/>
</dbReference>
<feature type="transmembrane region" description="Helical" evidence="9">
    <location>
        <begin position="12"/>
        <end position="34"/>
    </location>
</feature>
<evidence type="ECO:0000256" key="3">
    <source>
        <dbReference type="ARBA" id="ARBA00022475"/>
    </source>
</evidence>
<evidence type="ECO:0000256" key="4">
    <source>
        <dbReference type="ARBA" id="ARBA00022692"/>
    </source>
</evidence>
<evidence type="ECO:0000256" key="1">
    <source>
        <dbReference type="ARBA" id="ARBA00004651"/>
    </source>
</evidence>
<feature type="transmembrane region" description="Helical" evidence="9">
    <location>
        <begin position="46"/>
        <end position="65"/>
    </location>
</feature>
<dbReference type="InterPro" id="IPR001851">
    <property type="entry name" value="ABC_transp_permease"/>
</dbReference>
<keyword evidence="11" id="KW-1185">Reference proteome</keyword>
<dbReference type="KEGG" id="vab:WPS_20210"/>
<name>A0AAN1XXJ0_UNVUL</name>
<evidence type="ECO:0000313" key="10">
    <source>
        <dbReference type="EMBL" id="BDE06745.1"/>
    </source>
</evidence>
<dbReference type="GO" id="GO:0005886">
    <property type="term" value="C:plasma membrane"/>
    <property type="evidence" value="ECO:0007669"/>
    <property type="project" value="UniProtKB-SubCell"/>
</dbReference>
<dbReference type="PANTHER" id="PTHR11795:SF450">
    <property type="entry name" value="ABC TRANSPORTER PERMEASE PROTEIN"/>
    <property type="match status" value="1"/>
</dbReference>
<evidence type="ECO:0000313" key="11">
    <source>
        <dbReference type="Proteomes" id="UP001317532"/>
    </source>
</evidence>
<feature type="transmembrane region" description="Helical" evidence="9">
    <location>
        <begin position="202"/>
        <end position="227"/>
    </location>
</feature>
<accession>A0AAN1XXJ0</accession>
<feature type="transmembrane region" description="Helical" evidence="9">
    <location>
        <begin position="71"/>
        <end position="93"/>
    </location>
</feature>
<dbReference type="Pfam" id="PF02653">
    <property type="entry name" value="BPD_transp_2"/>
    <property type="match status" value="1"/>
</dbReference>
<evidence type="ECO:0000256" key="5">
    <source>
        <dbReference type="ARBA" id="ARBA00022970"/>
    </source>
</evidence>
<dbReference type="InterPro" id="IPR052157">
    <property type="entry name" value="BCAA_transport_permease"/>
</dbReference>
<evidence type="ECO:0000256" key="6">
    <source>
        <dbReference type="ARBA" id="ARBA00022989"/>
    </source>
</evidence>
<gene>
    <name evidence="10" type="ORF">WPS_20210</name>
</gene>
<keyword evidence="6 9" id="KW-1133">Transmembrane helix</keyword>
<organism evidence="10 11">
    <name type="scientific">Vulcanimicrobium alpinum</name>
    <dbReference type="NCBI Taxonomy" id="3016050"/>
    <lineage>
        <taxon>Bacteria</taxon>
        <taxon>Bacillati</taxon>
        <taxon>Vulcanimicrobiota</taxon>
        <taxon>Vulcanimicrobiia</taxon>
        <taxon>Vulcanimicrobiales</taxon>
        <taxon>Vulcanimicrobiaceae</taxon>
        <taxon>Vulcanimicrobium</taxon>
    </lineage>
</organism>
<feature type="transmembrane region" description="Helical" evidence="9">
    <location>
        <begin position="105"/>
        <end position="124"/>
    </location>
</feature>
<evidence type="ECO:0000256" key="2">
    <source>
        <dbReference type="ARBA" id="ARBA00022448"/>
    </source>
</evidence>
<keyword evidence="2" id="KW-0813">Transport</keyword>
<evidence type="ECO:0000256" key="7">
    <source>
        <dbReference type="ARBA" id="ARBA00023136"/>
    </source>
</evidence>
<keyword evidence="3" id="KW-1003">Cell membrane</keyword>
<comment type="subcellular location">
    <subcellularLocation>
        <location evidence="1">Cell membrane</location>
        <topology evidence="1">Multi-pass membrane protein</topology>
    </subcellularLocation>
</comment>
<keyword evidence="5" id="KW-0029">Amino-acid transport</keyword>